<dbReference type="EMBL" id="JAESVP010000009">
    <property type="protein sequence ID" value="MBL4929588.1"/>
    <property type="molecule type" value="Genomic_DNA"/>
</dbReference>
<keyword evidence="2" id="KW-1185">Reference proteome</keyword>
<gene>
    <name evidence="1" type="primary">tssG</name>
    <name evidence="1" type="ORF">JI744_15895</name>
</gene>
<comment type="caution">
    <text evidence="1">The sequence shown here is derived from an EMBL/GenBank/DDBJ whole genome shotgun (WGS) entry which is preliminary data.</text>
</comment>
<dbReference type="InterPro" id="IPR010732">
    <property type="entry name" value="T6SS_TssG-like"/>
</dbReference>
<name>A0A8J7MVZ7_9RHOB</name>
<protein>
    <submittedName>
        <fullName evidence="1">Type VI secretion system baseplate subunit TssG</fullName>
    </submittedName>
</protein>
<dbReference type="NCBIfam" id="TIGR03347">
    <property type="entry name" value="VI_chp_1"/>
    <property type="match status" value="1"/>
</dbReference>
<organism evidence="1 2">
    <name type="scientific">Fuscibacter oryzae</name>
    <dbReference type="NCBI Taxonomy" id="2803939"/>
    <lineage>
        <taxon>Bacteria</taxon>
        <taxon>Pseudomonadati</taxon>
        <taxon>Pseudomonadota</taxon>
        <taxon>Alphaproteobacteria</taxon>
        <taxon>Rhodobacterales</taxon>
        <taxon>Paracoccaceae</taxon>
        <taxon>Fuscibacter</taxon>
    </lineage>
</organism>
<reference evidence="1" key="1">
    <citation type="submission" date="2021-01" db="EMBL/GenBank/DDBJ databases">
        <title>Genome seq and assembly of Tabrizicola sp. KVB23.</title>
        <authorList>
            <person name="Chhetri G."/>
        </authorList>
    </citation>
    <scope>NUCLEOTIDE SEQUENCE</scope>
    <source>
        <strain evidence="1">KVB23</strain>
    </source>
</reference>
<accession>A0A8J7MVZ7</accession>
<dbReference type="RefSeq" id="WP_202662132.1">
    <property type="nucleotide sequence ID" value="NZ_JAESVP010000009.1"/>
</dbReference>
<proteinExistence type="predicted"/>
<evidence type="ECO:0000313" key="2">
    <source>
        <dbReference type="Proteomes" id="UP000619033"/>
    </source>
</evidence>
<dbReference type="Proteomes" id="UP000619033">
    <property type="component" value="Unassembled WGS sequence"/>
</dbReference>
<dbReference type="PANTHER" id="PTHR35564:SF4">
    <property type="entry name" value="CYTOPLASMIC PROTEIN"/>
    <property type="match status" value="1"/>
</dbReference>
<evidence type="ECO:0000313" key="1">
    <source>
        <dbReference type="EMBL" id="MBL4929588.1"/>
    </source>
</evidence>
<sequence length="331" mass="37092">MTNRRRALIDDPTQFGFLSLMREVERANPALPRIGRNRTLREEAVRLGQEPFQAFPAQNVSQVQDRGDGKLRVRSNFLGYFGPQGALPLNITAEVQQWYMYGDDAFIRLTDIFTNRFQQLFFRAWSDARGITQFDRPDDDRFQTYVGAALGHGSPALRHRGRVSETAWLPLAGVAMGRVKSAVRLRQVLQSLCRVEITIEENIPSWLVFEPGDLTQMGRSGATLGMDCRLGARVQSVNDKIRIAVRTESLAEYQSFLPGGPNFAKLTEMIFWYLGHEVEVEISPALPATEVRGMALGKSGALGWTGWIAPTPAKPDTYRSDAVFSSEHRTG</sequence>
<dbReference type="AlphaFoldDB" id="A0A8J7MVZ7"/>
<dbReference type="PANTHER" id="PTHR35564">
    <property type="match status" value="1"/>
</dbReference>
<dbReference type="Pfam" id="PF06996">
    <property type="entry name" value="T6SS_TssG"/>
    <property type="match status" value="1"/>
</dbReference>